<dbReference type="HOGENOM" id="CLU_010119_11_2_1"/>
<dbReference type="SUPFAM" id="SSF51197">
    <property type="entry name" value="Clavaminate synthase-like"/>
    <property type="match status" value="1"/>
</dbReference>
<dbReference type="InterPro" id="IPR027443">
    <property type="entry name" value="IPNS-like_sf"/>
</dbReference>
<reference evidence="7" key="1">
    <citation type="journal article" date="2011" name="Nature">
        <title>Genome sequence and analysis of the tuber crop potato.</title>
        <authorList>
            <consortium name="The Potato Genome Sequencing Consortium"/>
        </authorList>
    </citation>
    <scope>NUCLEOTIDE SEQUENCE [LARGE SCALE GENOMIC DNA]</scope>
    <source>
        <strain evidence="7">cv. DM1-3 516 R44</strain>
    </source>
</reference>
<dbReference type="Gramene" id="PGSC0003DMT400067587">
    <property type="protein sequence ID" value="PGSC0003DMT400067587"/>
    <property type="gene ID" value="PGSC0003DMG400026277"/>
</dbReference>
<dbReference type="InterPro" id="IPR026992">
    <property type="entry name" value="DIOX_N"/>
</dbReference>
<dbReference type="OrthoDB" id="288590at2759"/>
<dbReference type="EnsemblPlants" id="PGSC0003DMT400067587">
    <property type="protein sequence ID" value="PGSC0003DMT400067587"/>
    <property type="gene ID" value="PGSC0003DMG400026277"/>
</dbReference>
<keyword evidence="4" id="KW-0408">Iron</keyword>
<protein>
    <submittedName>
        <fullName evidence="6">Leucoanthocyanidin dioxygenase</fullName>
    </submittedName>
</protein>
<evidence type="ECO:0000313" key="7">
    <source>
        <dbReference type="Proteomes" id="UP000011115"/>
    </source>
</evidence>
<gene>
    <name evidence="6" type="primary">LOC102601416</name>
</gene>
<feature type="domain" description="Non-haem dioxygenase N-terminal" evidence="5">
    <location>
        <begin position="50"/>
        <end position="155"/>
    </location>
</feature>
<keyword evidence="2" id="KW-0847">Vitamin C</keyword>
<evidence type="ECO:0000259" key="5">
    <source>
        <dbReference type="Pfam" id="PF14226"/>
    </source>
</evidence>
<evidence type="ECO:0000256" key="3">
    <source>
        <dbReference type="ARBA" id="ARBA00023002"/>
    </source>
</evidence>
<keyword evidence="7" id="KW-1185">Reference proteome</keyword>
<evidence type="ECO:0000256" key="1">
    <source>
        <dbReference type="ARBA" id="ARBA00022723"/>
    </source>
</evidence>
<dbReference type="ExpressionAtlas" id="M1CHI9">
    <property type="expression patterns" value="baseline and differential"/>
</dbReference>
<dbReference type="GO" id="GO:0046872">
    <property type="term" value="F:metal ion binding"/>
    <property type="evidence" value="ECO:0007669"/>
    <property type="project" value="UniProtKB-KW"/>
</dbReference>
<dbReference type="Gene3D" id="2.60.120.330">
    <property type="entry name" value="B-lactam Antibiotic, Isopenicillin N Synthase, Chain"/>
    <property type="match status" value="1"/>
</dbReference>
<dbReference type="Pfam" id="PF14226">
    <property type="entry name" value="DIOX_N"/>
    <property type="match status" value="1"/>
</dbReference>
<evidence type="ECO:0000256" key="2">
    <source>
        <dbReference type="ARBA" id="ARBA00022896"/>
    </source>
</evidence>
<sequence length="173" mass="20005">MTTPIIQPSISVKTLSESPNLKSIPSNYVNSDIYPFDFIASEPHDYSNSIPTVDFSLLTSTDPHQRSQAINNLNKACQDWGFFTVVNHGIQESLMKKVIDGTQEFFNLREEEKKEFEGKHVLDPIRYGTSFNTSKEKAFFWRDYLKVFVHPKFHSPSKPDQYRYTRNLNSSVC</sequence>
<dbReference type="Proteomes" id="UP000011115">
    <property type="component" value="Unassembled WGS sequence"/>
</dbReference>
<keyword evidence="3" id="KW-0560">Oxidoreductase</keyword>
<dbReference type="GO" id="GO:0016706">
    <property type="term" value="F:2-oxoglutarate-dependent dioxygenase activity"/>
    <property type="evidence" value="ECO:0007669"/>
    <property type="project" value="UniProtKB-ARBA"/>
</dbReference>
<dbReference type="GO" id="GO:0031418">
    <property type="term" value="F:L-ascorbic acid binding"/>
    <property type="evidence" value="ECO:0007669"/>
    <property type="project" value="UniProtKB-KW"/>
</dbReference>
<evidence type="ECO:0000256" key="4">
    <source>
        <dbReference type="ARBA" id="ARBA00023004"/>
    </source>
</evidence>
<dbReference type="InterPro" id="IPR050295">
    <property type="entry name" value="Plant_2OG-oxidoreductases"/>
</dbReference>
<accession>M1CHI9</accession>
<dbReference type="AlphaFoldDB" id="M1CHI9"/>
<name>M1CHI9_SOLTU</name>
<reference evidence="6" key="2">
    <citation type="submission" date="2015-06" db="UniProtKB">
        <authorList>
            <consortium name="EnsemblPlants"/>
        </authorList>
    </citation>
    <scope>IDENTIFICATION</scope>
    <source>
        <strain evidence="6">DM1-3 516 R44</strain>
    </source>
</reference>
<evidence type="ECO:0000313" key="6">
    <source>
        <dbReference type="EnsemblPlants" id="PGSC0003DMT400067587"/>
    </source>
</evidence>
<organism evidence="6 7">
    <name type="scientific">Solanum tuberosum</name>
    <name type="common">Potato</name>
    <dbReference type="NCBI Taxonomy" id="4113"/>
    <lineage>
        <taxon>Eukaryota</taxon>
        <taxon>Viridiplantae</taxon>
        <taxon>Streptophyta</taxon>
        <taxon>Embryophyta</taxon>
        <taxon>Tracheophyta</taxon>
        <taxon>Spermatophyta</taxon>
        <taxon>Magnoliopsida</taxon>
        <taxon>eudicotyledons</taxon>
        <taxon>Gunneridae</taxon>
        <taxon>Pentapetalae</taxon>
        <taxon>asterids</taxon>
        <taxon>lamiids</taxon>
        <taxon>Solanales</taxon>
        <taxon>Solanaceae</taxon>
        <taxon>Solanoideae</taxon>
        <taxon>Solaneae</taxon>
        <taxon>Solanum</taxon>
    </lineage>
</organism>
<keyword evidence="1" id="KW-0479">Metal-binding</keyword>
<proteinExistence type="predicted"/>
<dbReference type="PANTHER" id="PTHR47991">
    <property type="entry name" value="OXOGLUTARATE/IRON-DEPENDENT DIOXYGENASE"/>
    <property type="match status" value="1"/>
</dbReference>